<proteinExistence type="predicted"/>
<keyword evidence="3" id="KW-1185">Reference proteome</keyword>
<dbReference type="AlphaFoldDB" id="A0A084VAS6"/>
<dbReference type="EnsemblMetazoa" id="ASIC000910-RA">
    <property type="protein sequence ID" value="ASIC000910-PA"/>
    <property type="gene ID" value="ASIC000910"/>
</dbReference>
<sequence length="51" mass="6287">MVFSIQMLLEYTPLNWQRSVLKDLEKFMDPTKKQLFEDNQQRLNRKRETAQ</sequence>
<gene>
    <name evidence="1" type="ORF">ZHAS_00000910</name>
</gene>
<dbReference type="VEuPathDB" id="VectorBase:ASIC000910"/>
<evidence type="ECO:0000313" key="1">
    <source>
        <dbReference type="EMBL" id="KFB35070.1"/>
    </source>
</evidence>
<evidence type="ECO:0000313" key="2">
    <source>
        <dbReference type="EnsemblMetazoa" id="ASIC000910-PA"/>
    </source>
</evidence>
<name>A0A084VAS6_ANOSI</name>
<dbReference type="Proteomes" id="UP000030765">
    <property type="component" value="Unassembled WGS sequence"/>
</dbReference>
<accession>A0A084VAS6</accession>
<evidence type="ECO:0000313" key="3">
    <source>
        <dbReference type="Proteomes" id="UP000030765"/>
    </source>
</evidence>
<dbReference type="EMBL" id="ATLV01004243">
    <property type="status" value="NOT_ANNOTATED_CDS"/>
    <property type="molecule type" value="Genomic_DNA"/>
</dbReference>
<reference evidence="1 3" key="1">
    <citation type="journal article" date="2014" name="BMC Genomics">
        <title>Genome sequence of Anopheles sinensis provides insight into genetics basis of mosquito competence for malaria parasites.</title>
        <authorList>
            <person name="Zhou D."/>
            <person name="Zhang D."/>
            <person name="Ding G."/>
            <person name="Shi L."/>
            <person name="Hou Q."/>
            <person name="Ye Y."/>
            <person name="Xu Y."/>
            <person name="Zhou H."/>
            <person name="Xiong C."/>
            <person name="Li S."/>
            <person name="Yu J."/>
            <person name="Hong S."/>
            <person name="Yu X."/>
            <person name="Zou P."/>
            <person name="Chen C."/>
            <person name="Chang X."/>
            <person name="Wang W."/>
            <person name="Lv Y."/>
            <person name="Sun Y."/>
            <person name="Ma L."/>
            <person name="Shen B."/>
            <person name="Zhu C."/>
        </authorList>
    </citation>
    <scope>NUCLEOTIDE SEQUENCE [LARGE SCALE GENOMIC DNA]</scope>
</reference>
<organism evidence="1">
    <name type="scientific">Anopheles sinensis</name>
    <name type="common">Mosquito</name>
    <dbReference type="NCBI Taxonomy" id="74873"/>
    <lineage>
        <taxon>Eukaryota</taxon>
        <taxon>Metazoa</taxon>
        <taxon>Ecdysozoa</taxon>
        <taxon>Arthropoda</taxon>
        <taxon>Hexapoda</taxon>
        <taxon>Insecta</taxon>
        <taxon>Pterygota</taxon>
        <taxon>Neoptera</taxon>
        <taxon>Endopterygota</taxon>
        <taxon>Diptera</taxon>
        <taxon>Nematocera</taxon>
        <taxon>Culicoidea</taxon>
        <taxon>Culicidae</taxon>
        <taxon>Anophelinae</taxon>
        <taxon>Anopheles</taxon>
    </lineage>
</organism>
<dbReference type="EMBL" id="KE524200">
    <property type="protein sequence ID" value="KFB35070.1"/>
    <property type="molecule type" value="Genomic_DNA"/>
</dbReference>
<protein>
    <submittedName>
        <fullName evidence="1 2">Uncharacterized protein</fullName>
    </submittedName>
</protein>
<reference evidence="2" key="2">
    <citation type="submission" date="2020-05" db="UniProtKB">
        <authorList>
            <consortium name="EnsemblMetazoa"/>
        </authorList>
    </citation>
    <scope>IDENTIFICATION</scope>
</reference>